<dbReference type="Pfam" id="PF00990">
    <property type="entry name" value="GGDEF"/>
    <property type="match status" value="1"/>
</dbReference>
<dbReference type="Proteomes" id="UP000603865">
    <property type="component" value="Unassembled WGS sequence"/>
</dbReference>
<dbReference type="InterPro" id="IPR029016">
    <property type="entry name" value="GAF-like_dom_sf"/>
</dbReference>
<protein>
    <recommendedName>
        <fullName evidence="2">GGDEF domain-containing protein</fullName>
    </recommendedName>
</protein>
<keyword evidence="1" id="KW-0812">Transmembrane</keyword>
<dbReference type="PROSITE" id="PS50887">
    <property type="entry name" value="GGDEF"/>
    <property type="match status" value="1"/>
</dbReference>
<evidence type="ECO:0000313" key="4">
    <source>
        <dbReference type="Proteomes" id="UP000603865"/>
    </source>
</evidence>
<dbReference type="GO" id="GO:0043709">
    <property type="term" value="P:cell adhesion involved in single-species biofilm formation"/>
    <property type="evidence" value="ECO:0007669"/>
    <property type="project" value="TreeGrafter"/>
</dbReference>
<dbReference type="GO" id="GO:1902201">
    <property type="term" value="P:negative regulation of bacterial-type flagellum-dependent cell motility"/>
    <property type="evidence" value="ECO:0007669"/>
    <property type="project" value="TreeGrafter"/>
</dbReference>
<dbReference type="PANTHER" id="PTHR45138:SF9">
    <property type="entry name" value="DIGUANYLATE CYCLASE DGCM-RELATED"/>
    <property type="match status" value="1"/>
</dbReference>
<name>A0A918FI63_9DEIO</name>
<dbReference type="GO" id="GO:0005886">
    <property type="term" value="C:plasma membrane"/>
    <property type="evidence" value="ECO:0007669"/>
    <property type="project" value="TreeGrafter"/>
</dbReference>
<dbReference type="GO" id="GO:0052621">
    <property type="term" value="F:diguanylate cyclase activity"/>
    <property type="evidence" value="ECO:0007669"/>
    <property type="project" value="TreeGrafter"/>
</dbReference>
<dbReference type="InterPro" id="IPR043128">
    <property type="entry name" value="Rev_trsase/Diguanyl_cyclase"/>
</dbReference>
<dbReference type="Pfam" id="PF01590">
    <property type="entry name" value="GAF"/>
    <property type="match status" value="1"/>
</dbReference>
<keyword evidence="4" id="KW-1185">Reference proteome</keyword>
<gene>
    <name evidence="3" type="ORF">GCM10008957_55010</name>
</gene>
<dbReference type="Gene3D" id="3.30.70.270">
    <property type="match status" value="1"/>
</dbReference>
<dbReference type="Gene3D" id="3.30.450.40">
    <property type="match status" value="1"/>
</dbReference>
<keyword evidence="1" id="KW-1133">Transmembrane helix</keyword>
<dbReference type="PANTHER" id="PTHR45138">
    <property type="entry name" value="REGULATORY COMPONENTS OF SENSORY TRANSDUCTION SYSTEM"/>
    <property type="match status" value="1"/>
</dbReference>
<evidence type="ECO:0000256" key="1">
    <source>
        <dbReference type="SAM" id="Phobius"/>
    </source>
</evidence>
<dbReference type="InterPro" id="IPR000160">
    <property type="entry name" value="GGDEF_dom"/>
</dbReference>
<proteinExistence type="predicted"/>
<reference evidence="3" key="2">
    <citation type="submission" date="2020-09" db="EMBL/GenBank/DDBJ databases">
        <authorList>
            <person name="Sun Q."/>
            <person name="Ohkuma M."/>
        </authorList>
    </citation>
    <scope>NUCLEOTIDE SEQUENCE</scope>
    <source>
        <strain evidence="3">JCM 31311</strain>
    </source>
</reference>
<dbReference type="RefSeq" id="WP_189093728.1">
    <property type="nucleotide sequence ID" value="NZ_BMQL01000091.1"/>
</dbReference>
<feature type="transmembrane region" description="Helical" evidence="1">
    <location>
        <begin position="35"/>
        <end position="59"/>
    </location>
</feature>
<dbReference type="CDD" id="cd01949">
    <property type="entry name" value="GGDEF"/>
    <property type="match status" value="1"/>
</dbReference>
<dbReference type="NCBIfam" id="TIGR00254">
    <property type="entry name" value="GGDEF"/>
    <property type="match status" value="1"/>
</dbReference>
<dbReference type="InterPro" id="IPR029787">
    <property type="entry name" value="Nucleotide_cyclase"/>
</dbReference>
<organism evidence="3 4">
    <name type="scientific">Deinococcus ruber</name>
    <dbReference type="NCBI Taxonomy" id="1848197"/>
    <lineage>
        <taxon>Bacteria</taxon>
        <taxon>Thermotogati</taxon>
        <taxon>Deinococcota</taxon>
        <taxon>Deinococci</taxon>
        <taxon>Deinococcales</taxon>
        <taxon>Deinococcaceae</taxon>
        <taxon>Deinococcus</taxon>
    </lineage>
</organism>
<dbReference type="InterPro" id="IPR003018">
    <property type="entry name" value="GAF"/>
</dbReference>
<comment type="caution">
    <text evidence="3">The sequence shown here is derived from an EMBL/GenBank/DDBJ whole genome shotgun (WGS) entry which is preliminary data.</text>
</comment>
<dbReference type="AlphaFoldDB" id="A0A918FI63"/>
<evidence type="ECO:0000259" key="2">
    <source>
        <dbReference type="PROSITE" id="PS50887"/>
    </source>
</evidence>
<keyword evidence="1" id="KW-0472">Membrane</keyword>
<accession>A0A918FI63</accession>
<reference evidence="3" key="1">
    <citation type="journal article" date="2014" name="Int. J. Syst. Evol. Microbiol.">
        <title>Complete genome sequence of Corynebacterium casei LMG S-19264T (=DSM 44701T), isolated from a smear-ripened cheese.</title>
        <authorList>
            <consortium name="US DOE Joint Genome Institute (JGI-PGF)"/>
            <person name="Walter F."/>
            <person name="Albersmeier A."/>
            <person name="Kalinowski J."/>
            <person name="Ruckert C."/>
        </authorList>
    </citation>
    <scope>NUCLEOTIDE SEQUENCE</scope>
    <source>
        <strain evidence="3">JCM 31311</strain>
    </source>
</reference>
<feature type="transmembrane region" description="Helical" evidence="1">
    <location>
        <begin position="74"/>
        <end position="93"/>
    </location>
</feature>
<dbReference type="SUPFAM" id="SSF55781">
    <property type="entry name" value="GAF domain-like"/>
    <property type="match status" value="1"/>
</dbReference>
<dbReference type="InterPro" id="IPR050469">
    <property type="entry name" value="Diguanylate_Cyclase"/>
</dbReference>
<dbReference type="EMBL" id="BMQL01000091">
    <property type="protein sequence ID" value="GGR39049.1"/>
    <property type="molecule type" value="Genomic_DNA"/>
</dbReference>
<evidence type="ECO:0000313" key="3">
    <source>
        <dbReference type="EMBL" id="GGR39049.1"/>
    </source>
</evidence>
<dbReference type="SUPFAM" id="SSF55073">
    <property type="entry name" value="Nucleotide cyclase"/>
    <property type="match status" value="1"/>
</dbReference>
<sequence>MFLAVITAYVMRLYPTPLIVQGDIRWAESFADLRYVPMLTVLLGYGPRWTLLTALLMLLPDVMYSVIDHHPEDLIAPLVTSIGVVTLGTIFTTPMNVLHFPWRQVWWRLLPVLLPVGLPFLLYPGGLLGAWEAVLLILSNLLGFMMGAQVNRSRFKMLAISSRLSKQAHTDALTGLWNRRQFEYDLDTLKPGGWVLVIDLDHFKTINDRFGHDVGDEYLVGAATALNRSLPNNERAYRLGGEEFAVLLGAALPGEPDTAETARQVAEAVLLHMREVSHPSSANRHLTCSLGMARLFSDETPQSAQRRADLALFRAKANGRNRSEVAGSAAEPLVLPEQDSRALEPLFLEKLKSSIDLTTSDRDLTDEEWTNLLQIAILSVPNAELGSIDVRQGEFFVQRAQIGYSDELLGLHYSRAEQLYWYGLGEKNWVQGEPRTMLGDEIVQRSSMPASEHLSDFERSGRIYELKATLCLPLLLDGEVIAHLNLDRVSDSRPFSEQDLRIARIFADQVTVLAAAARRREAWNRFTQTSPAEPG</sequence>
<dbReference type="SMART" id="SM00267">
    <property type="entry name" value="GGDEF"/>
    <property type="match status" value="1"/>
</dbReference>
<feature type="domain" description="GGDEF" evidence="2">
    <location>
        <begin position="191"/>
        <end position="328"/>
    </location>
</feature>